<reference evidence="2" key="1">
    <citation type="journal article" date="2017" name="Nat. Commun.">
        <title>The North American bullfrog draft genome provides insight into hormonal regulation of long noncoding RNA.</title>
        <authorList>
            <person name="Hammond S.A."/>
            <person name="Warren R.L."/>
            <person name="Vandervalk B.P."/>
            <person name="Kucuk E."/>
            <person name="Khan H."/>
            <person name="Gibb E.A."/>
            <person name="Pandoh P."/>
            <person name="Kirk H."/>
            <person name="Zhao Y."/>
            <person name="Jones M."/>
            <person name="Mungall A.J."/>
            <person name="Coope R."/>
            <person name="Pleasance S."/>
            <person name="Moore R.A."/>
            <person name="Holt R.A."/>
            <person name="Round J.M."/>
            <person name="Ohora S."/>
            <person name="Walle B.V."/>
            <person name="Veldhoen N."/>
            <person name="Helbing C.C."/>
            <person name="Birol I."/>
        </authorList>
    </citation>
    <scope>NUCLEOTIDE SEQUENCE [LARGE SCALE GENOMIC DNA]</scope>
</reference>
<organism evidence="1 2">
    <name type="scientific">Aquarana catesbeiana</name>
    <name type="common">American bullfrog</name>
    <name type="synonym">Rana catesbeiana</name>
    <dbReference type="NCBI Taxonomy" id="8400"/>
    <lineage>
        <taxon>Eukaryota</taxon>
        <taxon>Metazoa</taxon>
        <taxon>Chordata</taxon>
        <taxon>Craniata</taxon>
        <taxon>Vertebrata</taxon>
        <taxon>Euteleostomi</taxon>
        <taxon>Amphibia</taxon>
        <taxon>Batrachia</taxon>
        <taxon>Anura</taxon>
        <taxon>Neobatrachia</taxon>
        <taxon>Ranoidea</taxon>
        <taxon>Ranidae</taxon>
        <taxon>Aquarana</taxon>
    </lineage>
</organism>
<dbReference type="Proteomes" id="UP000228934">
    <property type="component" value="Unassembled WGS sequence"/>
</dbReference>
<evidence type="ECO:0000313" key="1">
    <source>
        <dbReference type="EMBL" id="PIO25524.1"/>
    </source>
</evidence>
<accession>A0A2G9RCF4</accession>
<name>A0A2G9RCF4_AQUCT</name>
<proteinExistence type="predicted"/>
<dbReference type="AlphaFoldDB" id="A0A2G9RCF4"/>
<gene>
    <name evidence="1" type="ORF">AB205_0087420</name>
</gene>
<protein>
    <submittedName>
        <fullName evidence="1">Uncharacterized protein</fullName>
    </submittedName>
</protein>
<dbReference type="EMBL" id="KV944451">
    <property type="protein sequence ID" value="PIO25524.1"/>
    <property type="molecule type" value="Genomic_DNA"/>
</dbReference>
<sequence length="42" mass="4894">MRLIVQKIFSEYFFSPPQMRLKWSPPSMALSPSGARFPLYMG</sequence>
<evidence type="ECO:0000313" key="2">
    <source>
        <dbReference type="Proteomes" id="UP000228934"/>
    </source>
</evidence>
<keyword evidence="2" id="KW-1185">Reference proteome</keyword>